<dbReference type="RefSeq" id="WP_098484829.1">
    <property type="nucleotide sequence ID" value="NZ_PDJI01000004.1"/>
</dbReference>
<keyword evidence="3" id="KW-1185">Reference proteome</keyword>
<evidence type="ECO:0000313" key="3">
    <source>
        <dbReference type="Proteomes" id="UP000222106"/>
    </source>
</evidence>
<dbReference type="EMBL" id="PDJI01000004">
    <property type="protein sequence ID" value="PFG41010.1"/>
    <property type="molecule type" value="Genomic_DNA"/>
</dbReference>
<gene>
    <name evidence="2" type="ORF">ATJ97_3555</name>
</gene>
<organism evidence="2 3">
    <name type="scientific">Georgenia soli</name>
    <dbReference type="NCBI Taxonomy" id="638953"/>
    <lineage>
        <taxon>Bacteria</taxon>
        <taxon>Bacillati</taxon>
        <taxon>Actinomycetota</taxon>
        <taxon>Actinomycetes</taxon>
        <taxon>Micrococcales</taxon>
        <taxon>Bogoriellaceae</taxon>
        <taxon>Georgenia</taxon>
    </lineage>
</organism>
<dbReference type="PROSITE" id="PS50965">
    <property type="entry name" value="NERD"/>
    <property type="match status" value="1"/>
</dbReference>
<comment type="caution">
    <text evidence="2">The sequence shown here is derived from an EMBL/GenBank/DDBJ whole genome shotgun (WGS) entry which is preliminary data.</text>
</comment>
<accession>A0A2A9ERW5</accession>
<protein>
    <submittedName>
        <fullName evidence="2">Nuclease-like protein</fullName>
    </submittedName>
</protein>
<feature type="domain" description="NERD" evidence="1">
    <location>
        <begin position="34"/>
        <end position="148"/>
    </location>
</feature>
<sequence length="196" mass="21525">MAWEQAEALRSQAPVRTFLGRLTDAHTEERSWRVGAKGEEAVADQLARLRGRDPRWGYLNAVPVGTRGSDIDHVIMGPGGVFTINAKHHPGGKVWVAGTTLMVNGKKRPYIRNAVHEGDRASRLLSAACGFHVSVFPMIVLVGHASLTIRTPPEGVLLVNRRQLSKFLRRLPDAVPPSELGVILDQARISTTWSSR</sequence>
<dbReference type="InterPro" id="IPR011528">
    <property type="entry name" value="NERD"/>
</dbReference>
<dbReference type="AlphaFoldDB" id="A0A2A9ERW5"/>
<name>A0A2A9ERW5_9MICO</name>
<evidence type="ECO:0000313" key="2">
    <source>
        <dbReference type="EMBL" id="PFG41010.1"/>
    </source>
</evidence>
<dbReference type="OrthoDB" id="5793358at2"/>
<evidence type="ECO:0000259" key="1">
    <source>
        <dbReference type="PROSITE" id="PS50965"/>
    </source>
</evidence>
<dbReference type="Proteomes" id="UP000222106">
    <property type="component" value="Unassembled WGS sequence"/>
</dbReference>
<proteinExistence type="predicted"/>
<dbReference type="Pfam" id="PF08378">
    <property type="entry name" value="NERD"/>
    <property type="match status" value="1"/>
</dbReference>
<reference evidence="2 3" key="1">
    <citation type="submission" date="2017-10" db="EMBL/GenBank/DDBJ databases">
        <title>Sequencing the genomes of 1000 actinobacteria strains.</title>
        <authorList>
            <person name="Klenk H.-P."/>
        </authorList>
    </citation>
    <scope>NUCLEOTIDE SEQUENCE [LARGE SCALE GENOMIC DNA]</scope>
    <source>
        <strain evidence="2 3">DSM 21838</strain>
    </source>
</reference>